<evidence type="ECO:0000313" key="2">
    <source>
        <dbReference type="Proteomes" id="UP000827976"/>
    </source>
</evidence>
<proteinExistence type="predicted"/>
<dbReference type="EMBL" id="CM037011">
    <property type="protein sequence ID" value="KAH7691730.1"/>
    <property type="molecule type" value="Genomic_DNA"/>
</dbReference>
<name>A0ACB7WTR6_DIOAL</name>
<comment type="caution">
    <text evidence="1">The sequence shown here is derived from an EMBL/GenBank/DDBJ whole genome shotgun (WGS) entry which is preliminary data.</text>
</comment>
<protein>
    <submittedName>
        <fullName evidence="1">Zinc finger CCHC-type protein</fullName>
    </submittedName>
</protein>
<reference evidence="2" key="1">
    <citation type="journal article" date="2022" name="Nat. Commun.">
        <title>Chromosome evolution and the genetic basis of agronomically important traits in greater yam.</title>
        <authorList>
            <person name="Bredeson J.V."/>
            <person name="Lyons J.B."/>
            <person name="Oniyinde I.O."/>
            <person name="Okereke N.R."/>
            <person name="Kolade O."/>
            <person name="Nnabue I."/>
            <person name="Nwadili C.O."/>
            <person name="Hribova E."/>
            <person name="Parker M."/>
            <person name="Nwogha J."/>
            <person name="Shu S."/>
            <person name="Carlson J."/>
            <person name="Kariba R."/>
            <person name="Muthemba S."/>
            <person name="Knop K."/>
            <person name="Barton G.J."/>
            <person name="Sherwood A.V."/>
            <person name="Lopez-Montes A."/>
            <person name="Asiedu R."/>
            <person name="Jamnadass R."/>
            <person name="Muchugi A."/>
            <person name="Goodstein D."/>
            <person name="Egesi C.N."/>
            <person name="Featherston J."/>
            <person name="Asfaw A."/>
            <person name="Simpson G.G."/>
            <person name="Dolezel J."/>
            <person name="Hendre P.S."/>
            <person name="Van Deynze A."/>
            <person name="Kumar P.L."/>
            <person name="Obidiegwu J.E."/>
            <person name="Bhattacharjee R."/>
            <person name="Rokhsar D.S."/>
        </authorList>
    </citation>
    <scope>NUCLEOTIDE SEQUENCE [LARGE SCALE GENOMIC DNA]</scope>
    <source>
        <strain evidence="2">cv. TDa95/00328</strain>
    </source>
</reference>
<dbReference type="Proteomes" id="UP000827976">
    <property type="component" value="Chromosome 1"/>
</dbReference>
<organism evidence="1 2">
    <name type="scientific">Dioscorea alata</name>
    <name type="common">Purple yam</name>
    <dbReference type="NCBI Taxonomy" id="55571"/>
    <lineage>
        <taxon>Eukaryota</taxon>
        <taxon>Viridiplantae</taxon>
        <taxon>Streptophyta</taxon>
        <taxon>Embryophyta</taxon>
        <taxon>Tracheophyta</taxon>
        <taxon>Spermatophyta</taxon>
        <taxon>Magnoliopsida</taxon>
        <taxon>Liliopsida</taxon>
        <taxon>Dioscoreales</taxon>
        <taxon>Dioscoreaceae</taxon>
        <taxon>Dioscorea</taxon>
    </lineage>
</organism>
<sequence>MLVLSTIHPQKLPELIDRWESDAINALKRIPHALDSIGTTNFIENLLGTTARDLLNSWKINYAEEYQHMVQMADNPYNVTGQIRLIILGTNPSRGDTLLQDMATRDLERIQINNFVEIVQFSQAYITLAAKTGRAFTNNELTKKWFNKLPKPLGDIILRNWIEKGHENLTGIGPAIMFTFNYLKEKCLEAEANRQISNYNYCSKIYVPTLNNEWKKTKGLNRSQYLKKRRTKPNHVKKFKTHKPPGKCKCYLCGIEGHYARKCKNPQVKKKD</sequence>
<gene>
    <name evidence="1" type="ORF">IHE45_01G017800</name>
</gene>
<evidence type="ECO:0000313" key="1">
    <source>
        <dbReference type="EMBL" id="KAH7691730.1"/>
    </source>
</evidence>
<keyword evidence="2" id="KW-1185">Reference proteome</keyword>
<accession>A0ACB7WTR6</accession>